<feature type="transmembrane region" description="Helical" evidence="1">
    <location>
        <begin position="39"/>
        <end position="63"/>
    </location>
</feature>
<comment type="caution">
    <text evidence="2">The sequence shown here is derived from an EMBL/GenBank/DDBJ whole genome shotgun (WGS) entry which is preliminary data.</text>
</comment>
<evidence type="ECO:0000313" key="2">
    <source>
        <dbReference type="EMBL" id="NEM90463.1"/>
    </source>
</evidence>
<dbReference type="Proteomes" id="UP000479756">
    <property type="component" value="Unassembled WGS sequence"/>
</dbReference>
<evidence type="ECO:0000256" key="1">
    <source>
        <dbReference type="SAM" id="Phobius"/>
    </source>
</evidence>
<dbReference type="EMBL" id="JAAGWZ010000001">
    <property type="protein sequence ID" value="NEM90463.1"/>
    <property type="molecule type" value="Genomic_DNA"/>
</dbReference>
<feature type="transmembrane region" description="Helical" evidence="1">
    <location>
        <begin position="12"/>
        <end position="33"/>
    </location>
</feature>
<protein>
    <submittedName>
        <fullName evidence="2">Uncharacterized protein</fullName>
    </submittedName>
</protein>
<accession>A0A7C9TQQ4</accession>
<keyword evidence="1" id="KW-0472">Membrane</keyword>
<proteinExistence type="predicted"/>
<dbReference type="AlphaFoldDB" id="A0A7C9TQQ4"/>
<name>A0A7C9TQQ4_9MICO</name>
<feature type="transmembrane region" description="Helical" evidence="1">
    <location>
        <begin position="75"/>
        <end position="96"/>
    </location>
</feature>
<organism evidence="2 3">
    <name type="scientific">Galbitalea soli</name>
    <dbReference type="NCBI Taxonomy" id="1268042"/>
    <lineage>
        <taxon>Bacteria</taxon>
        <taxon>Bacillati</taxon>
        <taxon>Actinomycetota</taxon>
        <taxon>Actinomycetes</taxon>
        <taxon>Micrococcales</taxon>
        <taxon>Microbacteriaceae</taxon>
        <taxon>Galbitalea</taxon>
    </lineage>
</organism>
<sequence>MNSATIVLKRSLIYGALLALAIAVVGGVIGGLVAGGNGVLSALVGTAMAAVFLGITSGSILLATRSRRYEAFSPAFFAIVLGGWVLKFVMFLALVFLTGRAPWVQPHVLFFCILAAVVGSLLVDVIVVARTRQPYIDEPRSAVTPERSDS</sequence>
<keyword evidence="1" id="KW-1133">Transmembrane helix</keyword>
<gene>
    <name evidence="2" type="ORF">G3T37_03735</name>
</gene>
<dbReference type="RefSeq" id="WP_163472107.1">
    <property type="nucleotide sequence ID" value="NZ_JAAGWZ010000001.1"/>
</dbReference>
<feature type="transmembrane region" description="Helical" evidence="1">
    <location>
        <begin position="108"/>
        <end position="129"/>
    </location>
</feature>
<keyword evidence="1" id="KW-0812">Transmembrane</keyword>
<reference evidence="2 3" key="1">
    <citation type="journal article" date="2014" name="Int. J. Syst. Evol. Microbiol.">
        <title>Description of Galbitalea soli gen. nov., sp. nov., and Frondihabitans sucicola sp. nov.</title>
        <authorList>
            <person name="Kim S.J."/>
            <person name="Lim J.M."/>
            <person name="Ahn J.H."/>
            <person name="Weon H.Y."/>
            <person name="Hamada M."/>
            <person name="Suzuki K."/>
            <person name="Ahn T.Y."/>
            <person name="Kwon S.W."/>
        </authorList>
    </citation>
    <scope>NUCLEOTIDE SEQUENCE [LARGE SCALE GENOMIC DNA]</scope>
    <source>
        <strain evidence="2 3">NBRC 108727</strain>
    </source>
</reference>
<keyword evidence="3" id="KW-1185">Reference proteome</keyword>
<evidence type="ECO:0000313" key="3">
    <source>
        <dbReference type="Proteomes" id="UP000479756"/>
    </source>
</evidence>